<evidence type="ECO:0000256" key="2">
    <source>
        <dbReference type="ARBA" id="ARBA00004567"/>
    </source>
</evidence>
<dbReference type="OrthoDB" id="442066at2759"/>
<sequence length="964" mass="99800">MSGKRPTDHLEPNAKRRSDRQLTKDDGSDDEQEVADPGNFSRASEDVIKQRKIVRARRGGGATGGDGATKANPFAGIQLTGAAPAPAANPFAGVSLLGGAAAPAATPAPTPAKAAPAEGQQPAAGEQPAAEAKQEAAAEAAQQPAAPAPAAEQQGAEEGKAAPAEQPAQDKPAAEAAKPASGFGALGSSSGLAFGSSGGFGAASGGFGSLASSSGGAFSFGAAPAASSAASIFSFSTAAAPAFSFGGASSAAAGGDAAAAAPAPGGTSLFGATPASGTPLFGAGQAAPPKLELPQEQAVQTGEEDERTVFSGEGALFEFDASKQWRERGRGEMRLNVAPSGQARLVMRQKGNLRLLLNANLWAEMQVSKMEGGKGVTFACVNAAAPADEASKPAEGSAAAEGAAAAAAAAASPHLATFALRIKAPEVLEAFVAAVNQHKAGGGKAADAAALHVTDANLAASRDGSVALPLEPGLQEVDVDLGQSLAGSELLVRLSEWLGRAIAASRATLSSLRLSGPLHLGAIFQAMAPVAQQFTRLEQVCLAKGSEDWQPAVAAAVLRQLPALQRLQFRFSFDDEQTPQDLVGLLLQLPQQPALPLPVGGVPPQPPPPILRQLRHLALIFPPRSVIPPTANLPDCLSTLTQLTSLKFKRYPVLSVPTWLGALTGLRYLLWDPALPADTEYTFPPGLGQLTNLRFLWLVHQVPLVLPTSLAPTLEGLHVMARGFNEDTRWLQHWGWLQPFSRLNSMRVQGVGLTDLPQELLDKSQLTRLDLMVNQLEDLPEGPYLANMRCMHLGNNHFLRFPSALLTAKQLESVYLANQSAGGGGGGGSGRSSPGSVSSACSQGRSVPGFTQRMVLYDTDVEGLRQLPCLRTLVMNTMQPQVVVGSQRHDFTWLQRVLKQRGVRLTSNELAYELQSKEVFDLKPLLAALDDATASAGGSCSLDAAQLSWGSDGMSAPAGSERSM</sequence>
<dbReference type="InterPro" id="IPR045207">
    <property type="entry name" value="RanBD_NUP50_plant"/>
</dbReference>
<evidence type="ECO:0000256" key="1">
    <source>
        <dbReference type="ARBA" id="ARBA00004430"/>
    </source>
</evidence>
<dbReference type="EMBL" id="LHPG02000005">
    <property type="protein sequence ID" value="PRW58407.1"/>
    <property type="molecule type" value="Genomic_DNA"/>
</dbReference>
<dbReference type="AlphaFoldDB" id="A0A2P6TWG9"/>
<dbReference type="SMART" id="SM00160">
    <property type="entry name" value="RanBD"/>
    <property type="match status" value="1"/>
</dbReference>
<feature type="compositionally biased region" description="Low complexity" evidence="11">
    <location>
        <begin position="831"/>
        <end position="844"/>
    </location>
</feature>
<keyword evidence="14" id="KW-1185">Reference proteome</keyword>
<proteinExistence type="predicted"/>
<dbReference type="InterPro" id="IPR045255">
    <property type="entry name" value="RanBP1-like"/>
</dbReference>
<accession>A0A2P6TWG9</accession>
<dbReference type="InterPro" id="IPR015007">
    <property type="entry name" value="NUP2/50/61"/>
</dbReference>
<evidence type="ECO:0000256" key="6">
    <source>
        <dbReference type="ARBA" id="ARBA00022927"/>
    </source>
</evidence>
<dbReference type="GO" id="GO:0005930">
    <property type="term" value="C:axoneme"/>
    <property type="evidence" value="ECO:0007669"/>
    <property type="project" value="UniProtKB-SubCell"/>
</dbReference>
<dbReference type="InterPro" id="IPR001611">
    <property type="entry name" value="Leu-rich_rpt"/>
</dbReference>
<feature type="domain" description="RanBD1" evidence="12">
    <location>
        <begin position="286"/>
        <end position="444"/>
    </location>
</feature>
<dbReference type="SUPFAM" id="SSF52047">
    <property type="entry name" value="RNI-like"/>
    <property type="match status" value="1"/>
</dbReference>
<dbReference type="PROSITE" id="PS50196">
    <property type="entry name" value="RANBD1"/>
    <property type="match status" value="1"/>
</dbReference>
<keyword evidence="7" id="KW-0007">Acetylation</keyword>
<dbReference type="CDD" id="cd13169">
    <property type="entry name" value="RanBD_NUP50_plant"/>
    <property type="match status" value="1"/>
</dbReference>
<protein>
    <submittedName>
        <fullName evidence="13">Nuclear pore complex NUP50A-like isoform X1</fullName>
    </submittedName>
</protein>
<dbReference type="Pfam" id="PF08911">
    <property type="entry name" value="NUP50"/>
    <property type="match status" value="1"/>
</dbReference>
<dbReference type="Gene3D" id="3.80.10.10">
    <property type="entry name" value="Ribonuclease Inhibitor"/>
    <property type="match status" value="1"/>
</dbReference>
<comment type="subcellular location">
    <subcellularLocation>
        <location evidence="1">Cytoplasm</location>
        <location evidence="1">Cytoskeleton</location>
        <location evidence="1">Cilium axoneme</location>
    </subcellularLocation>
    <subcellularLocation>
        <location evidence="2">Nucleus</location>
        <location evidence="2">Nuclear pore complex</location>
    </subcellularLocation>
</comment>
<dbReference type="GO" id="GO:0005643">
    <property type="term" value="C:nuclear pore"/>
    <property type="evidence" value="ECO:0007669"/>
    <property type="project" value="UniProtKB-SubCell"/>
</dbReference>
<gene>
    <name evidence="13" type="ORF">C2E21_3139</name>
</gene>
<dbReference type="PROSITE" id="PS51450">
    <property type="entry name" value="LRR"/>
    <property type="match status" value="1"/>
</dbReference>
<evidence type="ECO:0000256" key="7">
    <source>
        <dbReference type="ARBA" id="ARBA00022990"/>
    </source>
</evidence>
<keyword evidence="6" id="KW-0653">Protein transport</keyword>
<dbReference type="Gene3D" id="2.30.29.30">
    <property type="entry name" value="Pleckstrin-homology domain (PH domain)/Phosphotyrosine-binding domain (PTB)"/>
    <property type="match status" value="1"/>
</dbReference>
<feature type="region of interest" description="Disordered" evidence="11">
    <location>
        <begin position="101"/>
        <end position="181"/>
    </location>
</feature>
<dbReference type="InterPro" id="IPR000156">
    <property type="entry name" value="Ran_bind_dom"/>
</dbReference>
<evidence type="ECO:0000256" key="3">
    <source>
        <dbReference type="ARBA" id="ARBA00022448"/>
    </source>
</evidence>
<name>A0A2P6TWG9_CHLSO</name>
<evidence type="ECO:0000256" key="8">
    <source>
        <dbReference type="ARBA" id="ARBA00023010"/>
    </source>
</evidence>
<keyword evidence="4" id="KW-0677">Repeat</keyword>
<evidence type="ECO:0000313" key="14">
    <source>
        <dbReference type="Proteomes" id="UP000239899"/>
    </source>
</evidence>
<keyword evidence="10" id="KW-0539">Nucleus</keyword>
<dbReference type="GO" id="GO:0051028">
    <property type="term" value="P:mRNA transport"/>
    <property type="evidence" value="ECO:0007669"/>
    <property type="project" value="UniProtKB-KW"/>
</dbReference>
<evidence type="ECO:0000256" key="5">
    <source>
        <dbReference type="ARBA" id="ARBA00022816"/>
    </source>
</evidence>
<keyword evidence="3" id="KW-0813">Transport</keyword>
<feature type="region of interest" description="Disordered" evidence="11">
    <location>
        <begin position="822"/>
        <end position="845"/>
    </location>
</feature>
<evidence type="ECO:0000256" key="4">
    <source>
        <dbReference type="ARBA" id="ARBA00022737"/>
    </source>
</evidence>
<feature type="compositionally biased region" description="Low complexity" evidence="11">
    <location>
        <begin position="101"/>
        <end position="169"/>
    </location>
</feature>
<comment type="caution">
    <text evidence="13">The sequence shown here is derived from an EMBL/GenBank/DDBJ whole genome shotgun (WGS) entry which is preliminary data.</text>
</comment>
<evidence type="ECO:0000259" key="12">
    <source>
        <dbReference type="PROSITE" id="PS50196"/>
    </source>
</evidence>
<feature type="region of interest" description="Disordered" evidence="11">
    <location>
        <begin position="1"/>
        <end position="73"/>
    </location>
</feature>
<evidence type="ECO:0000256" key="11">
    <source>
        <dbReference type="SAM" id="MobiDB-lite"/>
    </source>
</evidence>
<dbReference type="Pfam" id="PF00638">
    <property type="entry name" value="Ran_BP1"/>
    <property type="match status" value="1"/>
</dbReference>
<dbReference type="PANTHER" id="PTHR23138:SF142">
    <property type="entry name" value="RAN-BINDING PROTEIN 3B-RELATED"/>
    <property type="match status" value="1"/>
</dbReference>
<evidence type="ECO:0000256" key="9">
    <source>
        <dbReference type="ARBA" id="ARBA00023132"/>
    </source>
</evidence>
<keyword evidence="9" id="KW-0906">Nuclear pore complex</keyword>
<dbReference type="Proteomes" id="UP000239899">
    <property type="component" value="Unassembled WGS sequence"/>
</dbReference>
<dbReference type="InterPro" id="IPR032675">
    <property type="entry name" value="LRR_dom_sf"/>
</dbReference>
<evidence type="ECO:0000313" key="13">
    <source>
        <dbReference type="EMBL" id="PRW58407.1"/>
    </source>
</evidence>
<dbReference type="GO" id="GO:0015031">
    <property type="term" value="P:protein transport"/>
    <property type="evidence" value="ECO:0007669"/>
    <property type="project" value="UniProtKB-KW"/>
</dbReference>
<organism evidence="13 14">
    <name type="scientific">Chlorella sorokiniana</name>
    <name type="common">Freshwater green alga</name>
    <dbReference type="NCBI Taxonomy" id="3076"/>
    <lineage>
        <taxon>Eukaryota</taxon>
        <taxon>Viridiplantae</taxon>
        <taxon>Chlorophyta</taxon>
        <taxon>core chlorophytes</taxon>
        <taxon>Trebouxiophyceae</taxon>
        <taxon>Chlorellales</taxon>
        <taxon>Chlorellaceae</taxon>
        <taxon>Chlorella clade</taxon>
        <taxon>Chlorella</taxon>
    </lineage>
</organism>
<dbReference type="PANTHER" id="PTHR23138">
    <property type="entry name" value="RAN BINDING PROTEIN"/>
    <property type="match status" value="1"/>
</dbReference>
<keyword evidence="5" id="KW-0509">mRNA transport</keyword>
<dbReference type="SUPFAM" id="SSF50729">
    <property type="entry name" value="PH domain-like"/>
    <property type="match status" value="1"/>
</dbReference>
<feature type="compositionally biased region" description="Basic and acidic residues" evidence="11">
    <location>
        <begin position="1"/>
        <end position="26"/>
    </location>
</feature>
<reference evidence="13 14" key="1">
    <citation type="journal article" date="2018" name="Plant J.">
        <title>Genome sequences of Chlorella sorokiniana UTEX 1602 and Micractinium conductrix SAG 241.80: implications to maltose excretion by a green alga.</title>
        <authorList>
            <person name="Arriola M.B."/>
            <person name="Velmurugan N."/>
            <person name="Zhang Y."/>
            <person name="Plunkett M.H."/>
            <person name="Hondzo H."/>
            <person name="Barney B.M."/>
        </authorList>
    </citation>
    <scope>NUCLEOTIDE SEQUENCE [LARGE SCALE GENOMIC DNA]</scope>
    <source>
        <strain evidence="14">UTEX 1602</strain>
    </source>
</reference>
<keyword evidence="8" id="KW-0811">Translocation</keyword>
<dbReference type="InterPro" id="IPR011993">
    <property type="entry name" value="PH-like_dom_sf"/>
</dbReference>
<evidence type="ECO:0000256" key="10">
    <source>
        <dbReference type="ARBA" id="ARBA00023242"/>
    </source>
</evidence>
<dbReference type="STRING" id="3076.A0A2P6TWG9"/>